<dbReference type="EMBL" id="LR134156">
    <property type="protein sequence ID" value="VEA77203.1"/>
    <property type="molecule type" value="Genomic_DNA"/>
</dbReference>
<evidence type="ECO:0000256" key="7">
    <source>
        <dbReference type="PIRSR" id="PIRSR604419-1"/>
    </source>
</evidence>
<dbReference type="EC" id="3.4.24.-" evidence="8"/>
<dbReference type="Gene3D" id="3.40.50.1450">
    <property type="entry name" value="HybD-like"/>
    <property type="match status" value="1"/>
</dbReference>
<organism evidence="8 9">
    <name type="scientific">Salmonella enterica subsp. arizonae</name>
    <dbReference type="NCBI Taxonomy" id="59203"/>
    <lineage>
        <taxon>Bacteria</taxon>
        <taxon>Pseudomonadati</taxon>
        <taxon>Pseudomonadota</taxon>
        <taxon>Gammaproteobacteria</taxon>
        <taxon>Enterobacterales</taxon>
        <taxon>Enterobacteriaceae</taxon>
        <taxon>Salmonella</taxon>
    </lineage>
</organism>
<keyword evidence="6 8" id="KW-0378">Hydrolase</keyword>
<evidence type="ECO:0000313" key="8">
    <source>
        <dbReference type="EMBL" id="VEA77203.1"/>
    </source>
</evidence>
<proteinExistence type="inferred from homology"/>
<evidence type="ECO:0000256" key="3">
    <source>
        <dbReference type="ARBA" id="ARBA00022670"/>
    </source>
</evidence>
<keyword evidence="5" id="KW-0064">Aspartyl protease</keyword>
<dbReference type="InterPro" id="IPR004419">
    <property type="entry name" value="Pept_A31_hyd_express"/>
</dbReference>
<dbReference type="InterPro" id="IPR023430">
    <property type="entry name" value="Pept_HybD-like_dom_sf"/>
</dbReference>
<dbReference type="Pfam" id="PF01750">
    <property type="entry name" value="HycI"/>
    <property type="match status" value="1"/>
</dbReference>
<evidence type="ECO:0000256" key="4">
    <source>
        <dbReference type="ARBA" id="ARBA00022723"/>
    </source>
</evidence>
<dbReference type="AlphaFoldDB" id="A0A3S5DG64"/>
<dbReference type="GO" id="GO:0004190">
    <property type="term" value="F:aspartic-type endopeptidase activity"/>
    <property type="evidence" value="ECO:0007669"/>
    <property type="project" value="UniProtKB-KW"/>
</dbReference>
<comment type="similarity">
    <text evidence="1">Belongs to the peptidase A31 family.</text>
</comment>
<feature type="binding site" evidence="7">
    <location>
        <position position="94"/>
    </location>
    <ligand>
        <name>Ni(2+)</name>
        <dbReference type="ChEBI" id="CHEBI:49786"/>
    </ligand>
</feature>
<protein>
    <submittedName>
        <fullName evidence="8">Hydrogenase 1 maturation protease</fullName>
        <ecNumber evidence="8">3.4.23.-</ecNumber>
        <ecNumber evidence="8">3.4.24.-</ecNumber>
    </submittedName>
</protein>
<dbReference type="Proteomes" id="UP000275676">
    <property type="component" value="Chromosome"/>
</dbReference>
<keyword evidence="3 8" id="KW-0645">Protease</keyword>
<dbReference type="InterPro" id="IPR000671">
    <property type="entry name" value="Peptidase_A31"/>
</dbReference>
<keyword evidence="4 7" id="KW-0479">Metal-binding</keyword>
<feature type="binding site" evidence="7">
    <location>
        <position position="17"/>
    </location>
    <ligand>
        <name>Ni(2+)</name>
        <dbReference type="ChEBI" id="CHEBI:49786"/>
    </ligand>
</feature>
<gene>
    <name evidence="8" type="primary">hyaD2</name>
    <name evidence="8" type="ORF">NCTC10047_03111</name>
</gene>
<dbReference type="GO" id="GO:0016485">
    <property type="term" value="P:protein processing"/>
    <property type="evidence" value="ECO:0007669"/>
    <property type="project" value="InterPro"/>
</dbReference>
<evidence type="ECO:0000256" key="2">
    <source>
        <dbReference type="ARBA" id="ARBA00022596"/>
    </source>
</evidence>
<dbReference type="CDD" id="cd06062">
    <property type="entry name" value="H2MP_MemB-H2up"/>
    <property type="match status" value="1"/>
</dbReference>
<dbReference type="GO" id="GO:0046872">
    <property type="term" value="F:metal ion binding"/>
    <property type="evidence" value="ECO:0007669"/>
    <property type="project" value="UniProtKB-KW"/>
</dbReference>
<feature type="binding site" evidence="7">
    <location>
        <position position="63"/>
    </location>
    <ligand>
        <name>Ni(2+)</name>
        <dbReference type="ChEBI" id="CHEBI:49786"/>
    </ligand>
</feature>
<dbReference type="NCBIfam" id="TIGR00072">
    <property type="entry name" value="hydrog_prot"/>
    <property type="match status" value="1"/>
</dbReference>
<dbReference type="EC" id="3.4.23.-" evidence="8"/>
<dbReference type="PANTHER" id="PTHR30302">
    <property type="entry name" value="HYDROGENASE 1 MATURATION PROTEASE"/>
    <property type="match status" value="1"/>
</dbReference>
<sequence length="165" mass="17809">MAEVTILGLGNLLWADEGFGVRAAEKLFEQYADNEKVDVVDGGTQGLALLPWLQQTEKLLIMDAIDFGMAPGSLAMFRDEQVPAYLTAKKLSLHQTSFSEVLALLQLTGCPLAEIVLIGVQPECLDDYGGSLTPQVKAQLMARGLSRTASAGAMGYYRLFSGLDH</sequence>
<name>A0A3S5DG64_SALER</name>
<dbReference type="FunFam" id="3.40.50.1450:FF:000002">
    <property type="entry name" value="Hydrogenase 1 maturation protease"/>
    <property type="match status" value="1"/>
</dbReference>
<evidence type="ECO:0000313" key="9">
    <source>
        <dbReference type="Proteomes" id="UP000275676"/>
    </source>
</evidence>
<dbReference type="PANTHER" id="PTHR30302:SF9">
    <property type="entry name" value="HYDROGENASE 1 MATURATION PROTEASE"/>
    <property type="match status" value="1"/>
</dbReference>
<evidence type="ECO:0000256" key="6">
    <source>
        <dbReference type="ARBA" id="ARBA00022801"/>
    </source>
</evidence>
<accession>A0A3S5DG64</accession>
<evidence type="ECO:0000256" key="1">
    <source>
        <dbReference type="ARBA" id="ARBA00006814"/>
    </source>
</evidence>
<dbReference type="SUPFAM" id="SSF53163">
    <property type="entry name" value="HybD-like"/>
    <property type="match status" value="1"/>
</dbReference>
<dbReference type="GO" id="GO:0008047">
    <property type="term" value="F:enzyme activator activity"/>
    <property type="evidence" value="ECO:0007669"/>
    <property type="project" value="InterPro"/>
</dbReference>
<dbReference type="PRINTS" id="PR00446">
    <property type="entry name" value="HYDRGNUPTAKE"/>
</dbReference>
<evidence type="ECO:0000256" key="5">
    <source>
        <dbReference type="ARBA" id="ARBA00022750"/>
    </source>
</evidence>
<dbReference type="NCBIfam" id="TIGR00140">
    <property type="entry name" value="hupD"/>
    <property type="match status" value="1"/>
</dbReference>
<keyword evidence="2 7" id="KW-0533">Nickel</keyword>
<reference evidence="8 9" key="1">
    <citation type="submission" date="2018-12" db="EMBL/GenBank/DDBJ databases">
        <authorList>
            <consortium name="Pathogen Informatics"/>
        </authorList>
    </citation>
    <scope>NUCLEOTIDE SEQUENCE [LARGE SCALE GENOMIC DNA]</scope>
    <source>
        <strain evidence="8 9">NCTC10047</strain>
    </source>
</reference>